<dbReference type="GO" id="GO:0051010">
    <property type="term" value="F:microtubule plus-end binding"/>
    <property type="evidence" value="ECO:0007669"/>
    <property type="project" value="EnsemblFungi"/>
</dbReference>
<evidence type="ECO:0000256" key="4">
    <source>
        <dbReference type="ARBA" id="ARBA00008491"/>
    </source>
</evidence>
<evidence type="ECO:0000256" key="9">
    <source>
        <dbReference type="ARBA" id="ARBA00022776"/>
    </source>
</evidence>
<dbReference type="GO" id="GO:0005876">
    <property type="term" value="C:spindle microtubule"/>
    <property type="evidence" value="ECO:0007669"/>
    <property type="project" value="InterPro"/>
</dbReference>
<evidence type="ECO:0000256" key="10">
    <source>
        <dbReference type="ARBA" id="ARBA00022829"/>
    </source>
</evidence>
<dbReference type="PhylomeDB" id="A7THX1"/>
<evidence type="ECO:0000256" key="18">
    <source>
        <dbReference type="ARBA" id="ARBA00044346"/>
    </source>
</evidence>
<reference evidence="20 21" key="1">
    <citation type="journal article" date="2007" name="Proc. Natl. Acad. Sci. U.S.A.">
        <title>Independent sorting-out of thousands of duplicated gene pairs in two yeast species descended from a whole-genome duplication.</title>
        <authorList>
            <person name="Scannell D.R."/>
            <person name="Frank A.C."/>
            <person name="Conant G.C."/>
            <person name="Byrne K.P."/>
            <person name="Woolfit M."/>
            <person name="Wolfe K.H."/>
        </authorList>
    </citation>
    <scope>NUCLEOTIDE SEQUENCE [LARGE SCALE GENOMIC DNA]</scope>
    <source>
        <strain evidence="21">ATCC 22028 / DSM 70294 / BCRC 21397 / CBS 2163 / NBRC 10782 / NRRL Y-8283 / UCD 57-17</strain>
    </source>
</reference>
<evidence type="ECO:0000256" key="12">
    <source>
        <dbReference type="ARBA" id="ARBA00023054"/>
    </source>
</evidence>
<evidence type="ECO:0000313" key="21">
    <source>
        <dbReference type="Proteomes" id="UP000000267"/>
    </source>
</evidence>
<dbReference type="GeneID" id="5546403"/>
<keyword evidence="10" id="KW-0159">Chromosome partition</keyword>
<evidence type="ECO:0000256" key="16">
    <source>
        <dbReference type="ARBA" id="ARBA00023328"/>
    </source>
</evidence>
<evidence type="ECO:0000256" key="1">
    <source>
        <dbReference type="ARBA" id="ARBA00004123"/>
    </source>
</evidence>
<evidence type="ECO:0000256" key="17">
    <source>
        <dbReference type="ARBA" id="ARBA00044112"/>
    </source>
</evidence>
<organism evidence="21">
    <name type="scientific">Vanderwaltozyma polyspora (strain ATCC 22028 / DSM 70294 / BCRC 21397 / CBS 2163 / NBRC 10782 / NRRL Y-8283 / UCD 57-17)</name>
    <name type="common">Kluyveromyces polysporus</name>
    <dbReference type="NCBI Taxonomy" id="436907"/>
    <lineage>
        <taxon>Eukaryota</taxon>
        <taxon>Fungi</taxon>
        <taxon>Dikarya</taxon>
        <taxon>Ascomycota</taxon>
        <taxon>Saccharomycotina</taxon>
        <taxon>Saccharomycetes</taxon>
        <taxon>Saccharomycetales</taxon>
        <taxon>Saccharomycetaceae</taxon>
        <taxon>Vanderwaltozyma</taxon>
    </lineage>
</organism>
<dbReference type="InterPro" id="IPR013966">
    <property type="entry name" value="Spc34"/>
</dbReference>
<comment type="similarity">
    <text evidence="4">Belongs to the DASH complex SPC34 family.</text>
</comment>
<dbReference type="GO" id="GO:1990758">
    <property type="term" value="P:mitotic sister chromatid biorientation"/>
    <property type="evidence" value="ECO:0007669"/>
    <property type="project" value="EnsemblFungi"/>
</dbReference>
<dbReference type="Proteomes" id="UP000000267">
    <property type="component" value="Unassembled WGS sequence"/>
</dbReference>
<keyword evidence="7" id="KW-0132">Cell division</keyword>
<dbReference type="GO" id="GO:0051987">
    <property type="term" value="P:positive regulation of attachment of spindle microtubules to kinetochore"/>
    <property type="evidence" value="ECO:0007669"/>
    <property type="project" value="EnsemblFungi"/>
</dbReference>
<dbReference type="GO" id="GO:0042729">
    <property type="term" value="C:DASH complex"/>
    <property type="evidence" value="ECO:0007669"/>
    <property type="project" value="EnsemblFungi"/>
</dbReference>
<accession>A7THX1</accession>
<evidence type="ECO:0000256" key="2">
    <source>
        <dbReference type="ARBA" id="ARBA00004186"/>
    </source>
</evidence>
<keyword evidence="11" id="KW-0995">Kinetochore</keyword>
<dbReference type="EMBL" id="DS480393">
    <property type="protein sequence ID" value="EDO18133.1"/>
    <property type="molecule type" value="Genomic_DNA"/>
</dbReference>
<evidence type="ECO:0000256" key="19">
    <source>
        <dbReference type="SAM" id="Coils"/>
    </source>
</evidence>
<evidence type="ECO:0000256" key="7">
    <source>
        <dbReference type="ARBA" id="ARBA00022618"/>
    </source>
</evidence>
<evidence type="ECO:0000256" key="3">
    <source>
        <dbReference type="ARBA" id="ARBA00004629"/>
    </source>
</evidence>
<keyword evidence="13" id="KW-0206">Cytoskeleton</keyword>
<sequence>MSDSLDQLIKDIDGSVQSIVSLDFKPPGIFHNAISHSNHDFSDLLEKLIKDVDNEKEAPLYKLDQVNKIPTRKDGKKGVLDYLTERNLGLKRNRHLGLPEEQPIIHIANDYYNKLENERSNKRSKLSRNSILLDVDAVASSVITGASSAALDILSWKFKDDKNSTQLLSALKNGTVITDNETNRRRTMFVEDFPPESMLNVLQEISKTWPSDSYQQEYEKFLNSYNEIQSKMDAVRKEIRLQEDQLDAQAISESNSSSNIVRRLIEKEQKDIRNLQQQIEMTKQ</sequence>
<keyword evidence="12 19" id="KW-0175">Coiled coil</keyword>
<dbReference type="OrthoDB" id="10016597at2759"/>
<evidence type="ECO:0000256" key="14">
    <source>
        <dbReference type="ARBA" id="ARBA00023242"/>
    </source>
</evidence>
<gene>
    <name evidence="20" type="ORF">Kpol_1031p37</name>
</gene>
<dbReference type="Pfam" id="PF08657">
    <property type="entry name" value="DASH_Spc34"/>
    <property type="match status" value="1"/>
</dbReference>
<keyword evidence="14" id="KW-0539">Nucleus</keyword>
<dbReference type="AlphaFoldDB" id="A7THX1"/>
<evidence type="ECO:0000256" key="11">
    <source>
        <dbReference type="ARBA" id="ARBA00022838"/>
    </source>
</evidence>
<dbReference type="STRING" id="436907.A7THX1"/>
<keyword evidence="5" id="KW-0158">Chromosome</keyword>
<keyword evidence="9" id="KW-0498">Mitosis</keyword>
<keyword evidence="6" id="KW-0963">Cytoplasm</keyword>
<name>A7THX1_VANPO</name>
<dbReference type="InParanoid" id="A7THX1"/>
<evidence type="ECO:0000256" key="13">
    <source>
        <dbReference type="ARBA" id="ARBA00023212"/>
    </source>
</evidence>
<dbReference type="GO" id="GO:0031116">
    <property type="term" value="P:positive regulation of microtubule polymerization"/>
    <property type="evidence" value="ECO:0007669"/>
    <property type="project" value="EnsemblFungi"/>
</dbReference>
<protein>
    <recommendedName>
        <fullName evidence="17">DASH complex subunit SPC34</fullName>
    </recommendedName>
    <alternativeName>
        <fullName evidence="18">Outer kinetochore protein SPC34</fullName>
    </alternativeName>
</protein>
<proteinExistence type="inferred from homology"/>
<evidence type="ECO:0000256" key="15">
    <source>
        <dbReference type="ARBA" id="ARBA00023306"/>
    </source>
</evidence>
<evidence type="ECO:0000256" key="6">
    <source>
        <dbReference type="ARBA" id="ARBA00022490"/>
    </source>
</evidence>
<dbReference type="KEGG" id="vpo:Kpol_1031p37"/>
<dbReference type="GO" id="GO:1990976">
    <property type="term" value="P:protein transport along microtubule to mitotic spindle pole body"/>
    <property type="evidence" value="ECO:0007669"/>
    <property type="project" value="EnsemblFungi"/>
</dbReference>
<feature type="coiled-coil region" evidence="19">
    <location>
        <begin position="218"/>
        <end position="278"/>
    </location>
</feature>
<comment type="subcellular location">
    <subcellularLocation>
        <location evidence="3">Chromosome</location>
        <location evidence="3">Centromere</location>
        <location evidence="3">Kinetochore</location>
    </subcellularLocation>
    <subcellularLocation>
        <location evidence="2">Cytoplasm</location>
        <location evidence="2">Cytoskeleton</location>
        <location evidence="2">Spindle</location>
    </subcellularLocation>
    <subcellularLocation>
        <location evidence="1">Nucleus</location>
    </subcellularLocation>
</comment>
<evidence type="ECO:0000256" key="8">
    <source>
        <dbReference type="ARBA" id="ARBA00022701"/>
    </source>
</evidence>
<dbReference type="OMA" id="LIRDCNP"/>
<keyword evidence="8" id="KW-0493">Microtubule</keyword>
<keyword evidence="16" id="KW-0137">Centromere</keyword>
<keyword evidence="15" id="KW-0131">Cell cycle</keyword>
<keyword evidence="21" id="KW-1185">Reference proteome</keyword>
<dbReference type="GO" id="GO:0051301">
    <property type="term" value="P:cell division"/>
    <property type="evidence" value="ECO:0007669"/>
    <property type="project" value="UniProtKB-KW"/>
</dbReference>
<dbReference type="eggNOG" id="ENOG502QSS0">
    <property type="taxonomic scope" value="Eukaryota"/>
</dbReference>
<dbReference type="HOGENOM" id="CLU_970457_0_0_1"/>
<evidence type="ECO:0000313" key="20">
    <source>
        <dbReference type="EMBL" id="EDO18133.1"/>
    </source>
</evidence>
<dbReference type="RefSeq" id="XP_001645991.1">
    <property type="nucleotide sequence ID" value="XM_001645941.1"/>
</dbReference>
<evidence type="ECO:0000256" key="5">
    <source>
        <dbReference type="ARBA" id="ARBA00022454"/>
    </source>
</evidence>
<dbReference type="FunCoup" id="A7THX1">
    <property type="interactions" value="44"/>
</dbReference>